<feature type="transmembrane region" description="Helical" evidence="2">
    <location>
        <begin position="35"/>
        <end position="53"/>
    </location>
</feature>
<name>A0A2U1ABW1_9BACT</name>
<gene>
    <name evidence="4" type="ORF">C8D82_1548</name>
</gene>
<protein>
    <recommendedName>
        <fullName evidence="3">AsmA domain-containing protein</fullName>
    </recommendedName>
</protein>
<keyword evidence="5" id="KW-1185">Reference proteome</keyword>
<proteinExistence type="predicted"/>
<dbReference type="EMBL" id="QEKH01000054">
    <property type="protein sequence ID" value="PVY33070.1"/>
    <property type="molecule type" value="Genomic_DNA"/>
</dbReference>
<feature type="region of interest" description="Disordered" evidence="1">
    <location>
        <begin position="303"/>
        <end position="332"/>
    </location>
</feature>
<reference evidence="4 5" key="1">
    <citation type="submission" date="2018-04" db="EMBL/GenBank/DDBJ databases">
        <title>Genomic Encyclopedia of Type Strains, Phase IV (KMG-IV): sequencing the most valuable type-strain genomes for metagenomic binning, comparative biology and taxonomic classification.</title>
        <authorList>
            <person name="Goeker M."/>
        </authorList>
    </citation>
    <scope>NUCLEOTIDE SEQUENCE [LARGE SCALE GENOMIC DNA]</scope>
    <source>
        <strain evidence="4 5">DSM 14823</strain>
    </source>
</reference>
<evidence type="ECO:0000256" key="1">
    <source>
        <dbReference type="SAM" id="MobiDB-lite"/>
    </source>
</evidence>
<dbReference type="RefSeq" id="WP_116885990.1">
    <property type="nucleotide sequence ID" value="NZ_CALXNT010000021.1"/>
</dbReference>
<keyword evidence="2" id="KW-1133">Transmembrane helix</keyword>
<keyword evidence="2" id="KW-0472">Membrane</keyword>
<dbReference type="Pfam" id="PF05170">
    <property type="entry name" value="AsmA"/>
    <property type="match status" value="1"/>
</dbReference>
<feature type="region of interest" description="Disordered" evidence="1">
    <location>
        <begin position="1"/>
        <end position="20"/>
    </location>
</feature>
<feature type="region of interest" description="Disordered" evidence="1">
    <location>
        <begin position="160"/>
        <end position="188"/>
    </location>
</feature>
<organism evidence="4 5">
    <name type="scientific">Victivallis vadensis</name>
    <dbReference type="NCBI Taxonomy" id="172901"/>
    <lineage>
        <taxon>Bacteria</taxon>
        <taxon>Pseudomonadati</taxon>
        <taxon>Lentisphaerota</taxon>
        <taxon>Lentisphaeria</taxon>
        <taxon>Victivallales</taxon>
        <taxon>Victivallaceae</taxon>
        <taxon>Victivallis</taxon>
    </lineage>
</organism>
<dbReference type="AlphaFoldDB" id="A0A2U1ABW1"/>
<feature type="compositionally biased region" description="Basic and acidic residues" evidence="1">
    <location>
        <begin position="168"/>
        <end position="188"/>
    </location>
</feature>
<evidence type="ECO:0000256" key="2">
    <source>
        <dbReference type="SAM" id="Phobius"/>
    </source>
</evidence>
<feature type="compositionally biased region" description="Basic and acidic residues" evidence="1">
    <location>
        <begin position="1"/>
        <end position="10"/>
    </location>
</feature>
<feature type="compositionally biased region" description="Basic and acidic residues" evidence="1">
    <location>
        <begin position="317"/>
        <end position="331"/>
    </location>
</feature>
<evidence type="ECO:0000313" key="4">
    <source>
        <dbReference type="EMBL" id="PVY33070.1"/>
    </source>
</evidence>
<dbReference type="GeneID" id="78297252"/>
<evidence type="ECO:0000313" key="5">
    <source>
        <dbReference type="Proteomes" id="UP000245959"/>
    </source>
</evidence>
<sequence length="360" mass="39018">MSEEDMKKTEAAAAAEDAPVAAKEAPKKKKNWLTVLKWTGIVLLAVILLGLVFRDYIVMGLVPKIGELVTGTPVKLASFSSSFDGKVRLEGLQVGNPPGYQQPNALVLESIYVKVNPGTLFSNRIEVDEIIIKGLKTNYEMRLDGSSNLSDIEKNIDKYNKKSRKKKDRDDKEEKPEESSAGKEREKAPKKEVVIHLVKVSDSSFSLSSQLLKSNVNLVLPPVELTEIGGGSSLGDTVYALYDQVLLVILQGAGVATDGLSDLGKTFKGVSDTLLDSAGKGAKPAGEVINQLGDLFLKEAEKAEENKNGQAQPAPVKEGEKTDKKKKKEETVNAIKGLADMFLKAPEEKKDAPKNTDPVK</sequence>
<feature type="domain" description="AsmA" evidence="3">
    <location>
        <begin position="86"/>
        <end position="219"/>
    </location>
</feature>
<dbReference type="Proteomes" id="UP000245959">
    <property type="component" value="Unassembled WGS sequence"/>
</dbReference>
<accession>A0A2U1ABW1</accession>
<keyword evidence="2" id="KW-0812">Transmembrane</keyword>
<comment type="caution">
    <text evidence="4">The sequence shown here is derived from an EMBL/GenBank/DDBJ whole genome shotgun (WGS) entry which is preliminary data.</text>
</comment>
<evidence type="ECO:0000259" key="3">
    <source>
        <dbReference type="Pfam" id="PF05170"/>
    </source>
</evidence>
<dbReference type="InterPro" id="IPR007844">
    <property type="entry name" value="AsmA"/>
</dbReference>
<feature type="compositionally biased region" description="Low complexity" evidence="1">
    <location>
        <begin position="11"/>
        <end position="20"/>
    </location>
</feature>